<reference evidence="2 3" key="1">
    <citation type="submission" date="2019-03" db="EMBL/GenBank/DDBJ databases">
        <title>Paracraurococcus aquatilis NE82 genome sequence.</title>
        <authorList>
            <person name="Zhao Y."/>
            <person name="Du Z."/>
        </authorList>
    </citation>
    <scope>NUCLEOTIDE SEQUENCE [LARGE SCALE GENOMIC DNA]</scope>
    <source>
        <strain evidence="2 3">NE82</strain>
    </source>
</reference>
<sequence length="85" mass="8904">MSFAHLPSPLAALRHLDRDELRYQASHVLSAILFHLAGGTALLTLAITAYVAKRALGLDIVPGVDMLPDAEIENALAGLAALFGG</sequence>
<dbReference type="RefSeq" id="WP_132291066.1">
    <property type="nucleotide sequence ID" value="NZ_SKBM01000014.1"/>
</dbReference>
<name>A0A4R4DFN7_9PROT</name>
<keyword evidence="3" id="KW-1185">Reference proteome</keyword>
<dbReference type="AlphaFoldDB" id="A0A4R4DFN7"/>
<accession>A0A4R4DFN7</accession>
<keyword evidence="1" id="KW-0812">Transmembrane</keyword>
<dbReference type="Proteomes" id="UP000295023">
    <property type="component" value="Unassembled WGS sequence"/>
</dbReference>
<evidence type="ECO:0000313" key="2">
    <source>
        <dbReference type="EMBL" id="TCZ59717.1"/>
    </source>
</evidence>
<keyword evidence="1" id="KW-0472">Membrane</keyword>
<keyword evidence="1" id="KW-1133">Transmembrane helix</keyword>
<gene>
    <name evidence="2" type="ORF">EXY23_15475</name>
</gene>
<organism evidence="2 3">
    <name type="scientific">Roseicella aquatilis</name>
    <dbReference type="NCBI Taxonomy" id="2527868"/>
    <lineage>
        <taxon>Bacteria</taxon>
        <taxon>Pseudomonadati</taxon>
        <taxon>Pseudomonadota</taxon>
        <taxon>Alphaproteobacteria</taxon>
        <taxon>Acetobacterales</taxon>
        <taxon>Roseomonadaceae</taxon>
        <taxon>Roseicella</taxon>
    </lineage>
</organism>
<protein>
    <submittedName>
        <fullName evidence="2">Uncharacterized protein</fullName>
    </submittedName>
</protein>
<evidence type="ECO:0000313" key="3">
    <source>
        <dbReference type="Proteomes" id="UP000295023"/>
    </source>
</evidence>
<dbReference type="EMBL" id="SKBM01000014">
    <property type="protein sequence ID" value="TCZ59717.1"/>
    <property type="molecule type" value="Genomic_DNA"/>
</dbReference>
<feature type="transmembrane region" description="Helical" evidence="1">
    <location>
        <begin position="28"/>
        <end position="52"/>
    </location>
</feature>
<evidence type="ECO:0000256" key="1">
    <source>
        <dbReference type="SAM" id="Phobius"/>
    </source>
</evidence>
<dbReference type="OrthoDB" id="7366734at2"/>
<comment type="caution">
    <text evidence="2">The sequence shown here is derived from an EMBL/GenBank/DDBJ whole genome shotgun (WGS) entry which is preliminary data.</text>
</comment>
<proteinExistence type="predicted"/>